<proteinExistence type="predicted"/>
<evidence type="ECO:0000256" key="1">
    <source>
        <dbReference type="SAM" id="SignalP"/>
    </source>
</evidence>
<keyword evidence="4" id="KW-1185">Reference proteome</keyword>
<dbReference type="RefSeq" id="WP_238182025.1">
    <property type="nucleotide sequence ID" value="NZ_BPRB01000079.1"/>
</dbReference>
<dbReference type="EMBL" id="BPRB01000079">
    <property type="protein sequence ID" value="GJE59447.1"/>
    <property type="molecule type" value="Genomic_DNA"/>
</dbReference>
<keyword evidence="1" id="KW-0732">Signal</keyword>
<dbReference type="InterPro" id="IPR058627">
    <property type="entry name" value="MdtA-like_C"/>
</dbReference>
<name>A0ABQ4TX99_9HYPH</name>
<gene>
    <name evidence="3" type="ORF">MPOCJGCO_1540</name>
</gene>
<protein>
    <recommendedName>
        <fullName evidence="2">Multidrug resistance protein MdtA-like C-terminal permuted SH3 domain-containing protein</fullName>
    </recommendedName>
</protein>
<comment type="caution">
    <text evidence="3">The sequence shown here is derived from an EMBL/GenBank/DDBJ whole genome shotgun (WGS) entry which is preliminary data.</text>
</comment>
<feature type="signal peptide" evidence="1">
    <location>
        <begin position="1"/>
        <end position="24"/>
    </location>
</feature>
<reference evidence="3" key="2">
    <citation type="submission" date="2021-08" db="EMBL/GenBank/DDBJ databases">
        <authorList>
            <person name="Tani A."/>
            <person name="Ola A."/>
            <person name="Ogura Y."/>
            <person name="Katsura K."/>
            <person name="Hayashi T."/>
        </authorList>
    </citation>
    <scope>NUCLEOTIDE SEQUENCE</scope>
    <source>
        <strain evidence="3">DSM 23632</strain>
    </source>
</reference>
<dbReference type="Gene3D" id="2.40.420.20">
    <property type="match status" value="1"/>
</dbReference>
<feature type="chain" id="PRO_5046141582" description="Multidrug resistance protein MdtA-like C-terminal permuted SH3 domain-containing protein" evidence="1">
    <location>
        <begin position="25"/>
        <end position="305"/>
    </location>
</feature>
<dbReference type="Proteomes" id="UP001055057">
    <property type="component" value="Unassembled WGS sequence"/>
</dbReference>
<organism evidence="3 4">
    <name type="scientific">Methylobacterium trifolii</name>
    <dbReference type="NCBI Taxonomy" id="1003092"/>
    <lineage>
        <taxon>Bacteria</taxon>
        <taxon>Pseudomonadati</taxon>
        <taxon>Pseudomonadota</taxon>
        <taxon>Alphaproteobacteria</taxon>
        <taxon>Hyphomicrobiales</taxon>
        <taxon>Methylobacteriaceae</taxon>
        <taxon>Methylobacterium</taxon>
    </lineage>
</organism>
<sequence>MNARRSSDACRLAALVLFSAPACAADEAGDTRLAALPVSVRAARTLCFPDRVAVTGTLGAREQVDVGVEREGLKVAQVLVNPLDIVSGGQVLARLVPLEGPSEAANAVAVRAPVAGVVLRSQATVGQPASARQGPLFQIVAGGDIELVAEAPLSDLGRIVVGQAVTVKPLGLPDVSGSVRRVEAGADAAAQVGRVRITLANTPDARIGTFARGLVKVGERCGVGVPYSAVQYEAEGTVVQVVDGTRIETRQVSVGLLSGDNAEIVSGLSESDLVVIRAGAFLREGDQVEPIVVKDDSGSAPGTWK</sequence>
<accession>A0ABQ4TX99</accession>
<evidence type="ECO:0000313" key="4">
    <source>
        <dbReference type="Proteomes" id="UP001055057"/>
    </source>
</evidence>
<evidence type="ECO:0000259" key="2">
    <source>
        <dbReference type="Pfam" id="PF25967"/>
    </source>
</evidence>
<dbReference type="Pfam" id="PF25967">
    <property type="entry name" value="RND-MFP_C"/>
    <property type="match status" value="1"/>
</dbReference>
<dbReference type="PANTHER" id="PTHR30469">
    <property type="entry name" value="MULTIDRUG RESISTANCE PROTEIN MDTA"/>
    <property type="match status" value="1"/>
</dbReference>
<dbReference type="Gene3D" id="2.40.50.100">
    <property type="match status" value="1"/>
</dbReference>
<evidence type="ECO:0000313" key="3">
    <source>
        <dbReference type="EMBL" id="GJE59447.1"/>
    </source>
</evidence>
<dbReference type="PANTHER" id="PTHR30469:SF15">
    <property type="entry name" value="HLYD FAMILY OF SECRETION PROTEINS"/>
    <property type="match status" value="1"/>
</dbReference>
<feature type="domain" description="Multidrug resistance protein MdtA-like C-terminal permuted SH3" evidence="2">
    <location>
        <begin position="225"/>
        <end position="276"/>
    </location>
</feature>
<reference evidence="3" key="1">
    <citation type="journal article" date="2021" name="Front. Microbiol.">
        <title>Comprehensive Comparative Genomics and Phenotyping of Methylobacterium Species.</title>
        <authorList>
            <person name="Alessa O."/>
            <person name="Ogura Y."/>
            <person name="Fujitani Y."/>
            <person name="Takami H."/>
            <person name="Hayashi T."/>
            <person name="Sahin N."/>
            <person name="Tani A."/>
        </authorList>
    </citation>
    <scope>NUCLEOTIDE SEQUENCE</scope>
    <source>
        <strain evidence="3">DSM 23632</strain>
    </source>
</reference>